<dbReference type="RefSeq" id="WP_104477462.1">
    <property type="nucleotide sequence ID" value="NZ_MPZN01000087.1"/>
</dbReference>
<keyword evidence="3" id="KW-1185">Reference proteome</keyword>
<keyword evidence="1" id="KW-0812">Transmembrane</keyword>
<accession>A0ABX5AS93</accession>
<comment type="caution">
    <text evidence="2">The sequence shown here is derived from an EMBL/GenBank/DDBJ whole genome shotgun (WGS) entry which is preliminary data.</text>
</comment>
<dbReference type="EMBL" id="MPZN01000087">
    <property type="protein sequence ID" value="PPL14574.1"/>
    <property type="molecule type" value="Genomic_DNA"/>
</dbReference>
<dbReference type="PROSITE" id="PS51318">
    <property type="entry name" value="TAT"/>
    <property type="match status" value="1"/>
</dbReference>
<keyword evidence="1" id="KW-1133">Transmembrane helix</keyword>
<dbReference type="Proteomes" id="UP000237755">
    <property type="component" value="Unassembled WGS sequence"/>
</dbReference>
<dbReference type="InterPro" id="IPR006311">
    <property type="entry name" value="TAT_signal"/>
</dbReference>
<keyword evidence="1" id="KW-0472">Membrane</keyword>
<protein>
    <submittedName>
        <fullName evidence="2">Uncharacterized protein</fullName>
    </submittedName>
</protein>
<reference evidence="2 3" key="1">
    <citation type="journal article" date="2008" name="Int. J. Syst. Evol. Microbiol.">
        <title>Leifsonia pindariensis sp. nov., isolated from the Pindari glacier of the Indian Himalayas, and emended description of the genus Leifsonia.</title>
        <authorList>
            <person name="Reddy G.S."/>
            <person name="Prabagaran S.R."/>
            <person name="Shivaji S."/>
        </authorList>
    </citation>
    <scope>NUCLEOTIDE SEQUENCE [LARGE SCALE GENOMIC DNA]</scope>
    <source>
        <strain evidence="2 3">PON 10</strain>
    </source>
</reference>
<sequence length="248" mass="26047">MKTNPAPDRTSALRSALLDEHAARYRRSRTRRRLVTAATSGAAALAVAVTAGFLVPGQSAPGGTPQAAAPVPGYSAVTSGGTADIVVFGSPAELLPYASLVVTGRVVGIDSLAVSGILGPATVPVLRLDQVETTHGQREPGDPESDTIGIVLESPDPHVEYLQSDGALERLFPRGTQVEAYLQPGFDYEGLGVLDPWRPVPDPSAARTLVGYWPVHPQAMTIQLPDTDVVFWPLFNGVPVVGFEPPQG</sequence>
<evidence type="ECO:0000313" key="3">
    <source>
        <dbReference type="Proteomes" id="UP000237755"/>
    </source>
</evidence>
<feature type="transmembrane region" description="Helical" evidence="1">
    <location>
        <begin position="34"/>
        <end position="55"/>
    </location>
</feature>
<evidence type="ECO:0000256" key="1">
    <source>
        <dbReference type="SAM" id="Phobius"/>
    </source>
</evidence>
<evidence type="ECO:0000313" key="2">
    <source>
        <dbReference type="EMBL" id="PPL14574.1"/>
    </source>
</evidence>
<gene>
    <name evidence="2" type="ORF">GY24_15945</name>
</gene>
<proteinExistence type="predicted"/>
<name>A0ABX5AS93_9MICO</name>
<organism evidence="2 3">
    <name type="scientific">Microterricola pindariensis</name>
    <dbReference type="NCBI Taxonomy" id="478010"/>
    <lineage>
        <taxon>Bacteria</taxon>
        <taxon>Bacillati</taxon>
        <taxon>Actinomycetota</taxon>
        <taxon>Actinomycetes</taxon>
        <taxon>Micrococcales</taxon>
        <taxon>Microbacteriaceae</taxon>
        <taxon>Microterricola</taxon>
    </lineage>
</organism>